<dbReference type="Proteomes" id="UP000236546">
    <property type="component" value="Unassembled WGS sequence"/>
</dbReference>
<protein>
    <submittedName>
        <fullName evidence="1">Uncharacterized protein</fullName>
    </submittedName>
</protein>
<reference evidence="1 2" key="1">
    <citation type="submission" date="2017-02" db="EMBL/GenBank/DDBJ databases">
        <title>Genomes of Trichoderma spp. with biocontrol activity.</title>
        <authorList>
            <person name="Gardiner D."/>
            <person name="Kazan K."/>
            <person name="Vos C."/>
            <person name="Harvey P."/>
        </authorList>
    </citation>
    <scope>NUCLEOTIDE SEQUENCE [LARGE SCALE GENOMIC DNA]</scope>
    <source>
        <strain evidence="1 2">A5MH</strain>
    </source>
</reference>
<gene>
    <name evidence="1" type="ORF">TGAMA5MH_08831</name>
</gene>
<evidence type="ECO:0000313" key="2">
    <source>
        <dbReference type="Proteomes" id="UP000236546"/>
    </source>
</evidence>
<sequence>MYEYDEYGNVVLQSSWETQVGRLVTQLWKRCSYTTIDGVTGVLTGEKVSGNGSNMNMSMFEPGDISLTVYENEPTRAVLRSISEWSTDVGDYAKTHFVYNDYGKEVRRTNVVGLVRSTTYDDVFKTFPVKVTEQGLGVSTMELVAFDETSGLEVARLEVNGLLTCYLMDGFGKTVETRARAAEPGPCTVRAAEFLSQRPYVADTSLSKALQKTYLDPQRKISFERQKSLSGVAFI</sequence>
<name>A0A2K0T0U9_9HYPO</name>
<dbReference type="AlphaFoldDB" id="A0A2K0T0U9"/>
<proteinExistence type="predicted"/>
<dbReference type="OrthoDB" id="442731at2759"/>
<accession>A0A2K0T0U9</accession>
<evidence type="ECO:0000313" key="1">
    <source>
        <dbReference type="EMBL" id="PNP39154.1"/>
    </source>
</evidence>
<comment type="caution">
    <text evidence="1">The sequence shown here is derived from an EMBL/GenBank/DDBJ whole genome shotgun (WGS) entry which is preliminary data.</text>
</comment>
<dbReference type="EMBL" id="MTYH01000091">
    <property type="protein sequence ID" value="PNP39154.1"/>
    <property type="molecule type" value="Genomic_DNA"/>
</dbReference>
<organism evidence="1 2">
    <name type="scientific">Trichoderma gamsii</name>
    <dbReference type="NCBI Taxonomy" id="398673"/>
    <lineage>
        <taxon>Eukaryota</taxon>
        <taxon>Fungi</taxon>
        <taxon>Dikarya</taxon>
        <taxon>Ascomycota</taxon>
        <taxon>Pezizomycotina</taxon>
        <taxon>Sordariomycetes</taxon>
        <taxon>Hypocreomycetidae</taxon>
        <taxon>Hypocreales</taxon>
        <taxon>Hypocreaceae</taxon>
        <taxon>Trichoderma</taxon>
    </lineage>
</organism>